<dbReference type="InterPro" id="IPR050508">
    <property type="entry name" value="Methyltransf_Superfamily"/>
</dbReference>
<evidence type="ECO:0000256" key="1">
    <source>
        <dbReference type="SAM" id="Phobius"/>
    </source>
</evidence>
<organism evidence="3">
    <name type="scientific">viral metagenome</name>
    <dbReference type="NCBI Taxonomy" id="1070528"/>
    <lineage>
        <taxon>unclassified sequences</taxon>
        <taxon>metagenomes</taxon>
        <taxon>organismal metagenomes</taxon>
    </lineage>
</organism>
<dbReference type="Pfam" id="PF08241">
    <property type="entry name" value="Methyltransf_11"/>
    <property type="match status" value="1"/>
</dbReference>
<evidence type="ECO:0000259" key="2">
    <source>
        <dbReference type="Pfam" id="PF08241"/>
    </source>
</evidence>
<protein>
    <recommendedName>
        <fullName evidence="2">Methyltransferase type 11 domain-containing protein</fullName>
    </recommendedName>
</protein>
<evidence type="ECO:0000313" key="3">
    <source>
        <dbReference type="EMBL" id="QHS99078.1"/>
    </source>
</evidence>
<accession>A0A6C0C602</accession>
<keyword evidence="1" id="KW-1133">Transmembrane helix</keyword>
<dbReference type="PANTHER" id="PTHR42912">
    <property type="entry name" value="METHYLTRANSFERASE"/>
    <property type="match status" value="1"/>
</dbReference>
<dbReference type="EMBL" id="MN739334">
    <property type="protein sequence ID" value="QHS99078.1"/>
    <property type="molecule type" value="Genomic_DNA"/>
</dbReference>
<feature type="domain" description="Methyltransferase type 11" evidence="2">
    <location>
        <begin position="100"/>
        <end position="193"/>
    </location>
</feature>
<dbReference type="AlphaFoldDB" id="A0A6C0C602"/>
<keyword evidence="1" id="KW-0812">Transmembrane</keyword>
<proteinExistence type="predicted"/>
<name>A0A6C0C602_9ZZZZ</name>
<dbReference type="InterPro" id="IPR029063">
    <property type="entry name" value="SAM-dependent_MTases_sf"/>
</dbReference>
<sequence>MLMILVKQIKQLFRKIAKGSFWFKITVLTLIILIACVIANNNRPEGFVQKNKFEMKQGTDIYDDFYASIYNDLVFDKIKNEYEVGEIINTTHPTEHSLILDIGSGTGQHVAELNDKGYPTIGLDLSPGMIGQAKKKYPNLKFKNGNALEFMLYPAHSFTHVLCLYFTIYYIEDKQQFLKNCYDWLKPGGYFVLHLVNRNKFDPIINSADPLQIVSAQRYAKKRITNSLIKFKDFQYRGDFKLNKDNDIATFEEIFKDDKTKHIRQNVHKMYIPPQKHILSIAKELGFVLKGKIDLVPVQYEYQYLYVLYKPE</sequence>
<dbReference type="GO" id="GO:0008757">
    <property type="term" value="F:S-adenosylmethionine-dependent methyltransferase activity"/>
    <property type="evidence" value="ECO:0007669"/>
    <property type="project" value="InterPro"/>
</dbReference>
<dbReference type="Gene3D" id="3.40.50.150">
    <property type="entry name" value="Vaccinia Virus protein VP39"/>
    <property type="match status" value="1"/>
</dbReference>
<dbReference type="CDD" id="cd02440">
    <property type="entry name" value="AdoMet_MTases"/>
    <property type="match status" value="1"/>
</dbReference>
<feature type="transmembrane region" description="Helical" evidence="1">
    <location>
        <begin position="21"/>
        <end position="40"/>
    </location>
</feature>
<keyword evidence="1" id="KW-0472">Membrane</keyword>
<dbReference type="InterPro" id="IPR013216">
    <property type="entry name" value="Methyltransf_11"/>
</dbReference>
<dbReference type="SUPFAM" id="SSF53335">
    <property type="entry name" value="S-adenosyl-L-methionine-dependent methyltransferases"/>
    <property type="match status" value="1"/>
</dbReference>
<reference evidence="3" key="1">
    <citation type="journal article" date="2020" name="Nature">
        <title>Giant virus diversity and host interactions through global metagenomics.</title>
        <authorList>
            <person name="Schulz F."/>
            <person name="Roux S."/>
            <person name="Paez-Espino D."/>
            <person name="Jungbluth S."/>
            <person name="Walsh D.A."/>
            <person name="Denef V.J."/>
            <person name="McMahon K.D."/>
            <person name="Konstantinidis K.T."/>
            <person name="Eloe-Fadrosh E.A."/>
            <person name="Kyrpides N.C."/>
            <person name="Woyke T."/>
        </authorList>
    </citation>
    <scope>NUCLEOTIDE SEQUENCE</scope>
    <source>
        <strain evidence="3">GVMAG-M-3300020185-33</strain>
    </source>
</reference>